<reference evidence="7 8" key="1">
    <citation type="journal article" date="2024" name="Nat. Commun.">
        <title>Phylogenomics reveals the evolutionary origins of lichenization in chlorophyte algae.</title>
        <authorList>
            <person name="Puginier C."/>
            <person name="Libourel C."/>
            <person name="Otte J."/>
            <person name="Skaloud P."/>
            <person name="Haon M."/>
            <person name="Grisel S."/>
            <person name="Petersen M."/>
            <person name="Berrin J.G."/>
            <person name="Delaux P.M."/>
            <person name="Dal Grande F."/>
            <person name="Keller J."/>
        </authorList>
    </citation>
    <scope>NUCLEOTIDE SEQUENCE [LARGE SCALE GENOMIC DNA]</scope>
    <source>
        <strain evidence="7 8">SAG 245.80</strain>
    </source>
</reference>
<evidence type="ECO:0000256" key="1">
    <source>
        <dbReference type="ARBA" id="ARBA00004370"/>
    </source>
</evidence>
<accession>A0AAW1QUP2</accession>
<dbReference type="PANTHER" id="PTHR12911">
    <property type="entry name" value="SAD1/UNC-84-LIKE PROTEIN-RELATED"/>
    <property type="match status" value="1"/>
</dbReference>
<dbReference type="EMBL" id="JALJOU010000079">
    <property type="protein sequence ID" value="KAK9824822.1"/>
    <property type="molecule type" value="Genomic_DNA"/>
</dbReference>
<dbReference type="GO" id="GO:0005635">
    <property type="term" value="C:nuclear envelope"/>
    <property type="evidence" value="ECO:0007669"/>
    <property type="project" value="TreeGrafter"/>
</dbReference>
<dbReference type="Gene3D" id="2.60.120.260">
    <property type="entry name" value="Galactose-binding domain-like"/>
    <property type="match status" value="1"/>
</dbReference>
<dbReference type="Pfam" id="PF07738">
    <property type="entry name" value="Sad1_UNC"/>
    <property type="match status" value="1"/>
</dbReference>
<feature type="domain" description="SUN" evidence="6">
    <location>
        <begin position="275"/>
        <end position="473"/>
    </location>
</feature>
<dbReference type="Proteomes" id="UP001445335">
    <property type="component" value="Unassembled WGS sequence"/>
</dbReference>
<evidence type="ECO:0000256" key="3">
    <source>
        <dbReference type="ARBA" id="ARBA00022989"/>
    </source>
</evidence>
<feature type="compositionally biased region" description="Basic and acidic residues" evidence="5">
    <location>
        <begin position="90"/>
        <end position="105"/>
    </location>
</feature>
<evidence type="ECO:0000256" key="4">
    <source>
        <dbReference type="ARBA" id="ARBA00023136"/>
    </source>
</evidence>
<dbReference type="GO" id="GO:0043495">
    <property type="term" value="F:protein-membrane adaptor activity"/>
    <property type="evidence" value="ECO:0007669"/>
    <property type="project" value="TreeGrafter"/>
</dbReference>
<dbReference type="GO" id="GO:0016020">
    <property type="term" value="C:membrane"/>
    <property type="evidence" value="ECO:0007669"/>
    <property type="project" value="UniProtKB-SubCell"/>
</dbReference>
<keyword evidence="2" id="KW-0812">Transmembrane</keyword>
<name>A0AAW1QUP2_9CHLO</name>
<organism evidence="7 8">
    <name type="scientific">Elliptochloris bilobata</name>
    <dbReference type="NCBI Taxonomy" id="381761"/>
    <lineage>
        <taxon>Eukaryota</taxon>
        <taxon>Viridiplantae</taxon>
        <taxon>Chlorophyta</taxon>
        <taxon>core chlorophytes</taxon>
        <taxon>Trebouxiophyceae</taxon>
        <taxon>Trebouxiophyceae incertae sedis</taxon>
        <taxon>Elliptochloris clade</taxon>
        <taxon>Elliptochloris</taxon>
    </lineage>
</organism>
<evidence type="ECO:0000256" key="2">
    <source>
        <dbReference type="ARBA" id="ARBA00022692"/>
    </source>
</evidence>
<comment type="caution">
    <text evidence="7">The sequence shown here is derived from an EMBL/GenBank/DDBJ whole genome shotgun (WGS) entry which is preliminary data.</text>
</comment>
<feature type="compositionally biased region" description="Low complexity" evidence="5">
    <location>
        <begin position="40"/>
        <end position="49"/>
    </location>
</feature>
<feature type="compositionally biased region" description="Acidic residues" evidence="5">
    <location>
        <begin position="19"/>
        <end position="29"/>
    </location>
</feature>
<protein>
    <recommendedName>
        <fullName evidence="6">SUN domain-containing protein</fullName>
    </recommendedName>
</protein>
<sequence>MSEPRPRRTRLSKRTTVEDNVEEPMEPDPEPLRIRKSTRRTSVTTVSRSHANGGLPQASVLAQSYHVDGRLAEEHEAATGGRHVGGAEGAGEHGHVGERDRDAKPALSDRLRDAAATVGDKVQDTLASAWHAAPALGDLDWPTLGSLLGLVLLTSLLTAWASHLLNPVQRQMGTVLTSMETVAGNYKVMDNKISEKEGKMQIMQHNLDEMWGKVATLEREWEKVGKVVGHKPGEVRPVDVATLAEERARAALQAELSAFEADRTGMADYAMAAGGGRVTAHSPLAYGSHAPATYHLRRLAADALQKLPLLGRLVPRTPVHPHADEFLLSPGVAAARCLALRTDASGGGAFVEFDLRTPIEPLSFTYEHAPLTFEPDSTPQRLVVKGSLRPAVRFDAQGTAKIGGLQRRNGTELRTLGDLDYTPSLAHQPRSAVQTFALAGGPAVDHVRVEVHSNYGNLAYTCLYRMRVHGIPVHELADEA</sequence>
<keyword evidence="8" id="KW-1185">Reference proteome</keyword>
<feature type="region of interest" description="Disordered" evidence="5">
    <location>
        <begin position="1"/>
        <end position="54"/>
    </location>
</feature>
<evidence type="ECO:0000259" key="6">
    <source>
        <dbReference type="PROSITE" id="PS51469"/>
    </source>
</evidence>
<keyword evidence="3" id="KW-1133">Transmembrane helix</keyword>
<evidence type="ECO:0000313" key="7">
    <source>
        <dbReference type="EMBL" id="KAK9824822.1"/>
    </source>
</evidence>
<feature type="region of interest" description="Disordered" evidence="5">
    <location>
        <begin position="76"/>
        <end position="105"/>
    </location>
</feature>
<dbReference type="InterPro" id="IPR012919">
    <property type="entry name" value="SUN_dom"/>
</dbReference>
<comment type="subcellular location">
    <subcellularLocation>
        <location evidence="1">Membrane</location>
    </subcellularLocation>
</comment>
<keyword evidence="4" id="KW-0472">Membrane</keyword>
<evidence type="ECO:0000256" key="5">
    <source>
        <dbReference type="SAM" id="MobiDB-lite"/>
    </source>
</evidence>
<dbReference type="PROSITE" id="PS51469">
    <property type="entry name" value="SUN"/>
    <property type="match status" value="1"/>
</dbReference>
<gene>
    <name evidence="7" type="ORF">WJX81_001966</name>
</gene>
<evidence type="ECO:0000313" key="8">
    <source>
        <dbReference type="Proteomes" id="UP001445335"/>
    </source>
</evidence>
<dbReference type="PANTHER" id="PTHR12911:SF8">
    <property type="entry name" value="KLAROID PROTEIN-RELATED"/>
    <property type="match status" value="1"/>
</dbReference>
<dbReference type="AlphaFoldDB" id="A0AAW1QUP2"/>
<dbReference type="InterPro" id="IPR045119">
    <property type="entry name" value="SUN1-5"/>
</dbReference>
<proteinExistence type="predicted"/>